<dbReference type="InterPro" id="IPR006073">
    <property type="entry name" value="GTP-bd"/>
</dbReference>
<dbReference type="RefSeq" id="WP_338516128.1">
    <property type="nucleotide sequence ID" value="NZ_CP135137.1"/>
</dbReference>
<dbReference type="InterPro" id="IPR006169">
    <property type="entry name" value="GTP1_OBG_dom"/>
</dbReference>
<dbReference type="PROSITE" id="PS51710">
    <property type="entry name" value="G_OBG"/>
    <property type="match status" value="1"/>
</dbReference>
<feature type="binding site" evidence="5">
    <location>
        <begin position="213"/>
        <end position="216"/>
    </location>
    <ligand>
        <name>GTP</name>
        <dbReference type="ChEBI" id="CHEBI:37565"/>
    </ligand>
</feature>
<dbReference type="HAMAP" id="MF_01454">
    <property type="entry name" value="GTPase_Obg"/>
    <property type="match status" value="1"/>
</dbReference>
<gene>
    <name evidence="8" type="primary">obgE</name>
    <name evidence="5" type="synonym">obg</name>
    <name evidence="8" type="ORF">RQL39_00100</name>
</gene>
<comment type="function">
    <text evidence="5">An essential GTPase which binds GTP, GDP and possibly (p)ppGpp with moderate affinity, with high nucleotide exchange rates and a fairly low GTP hydrolysis rate. Plays a role in control of the cell cycle, stress response, ribosome biogenesis and in those bacteria that undergo differentiation, in morphogenesis control.</text>
</comment>
<dbReference type="SUPFAM" id="SSF82051">
    <property type="entry name" value="Obg GTP-binding protein N-terminal domain"/>
    <property type="match status" value="1"/>
</dbReference>
<dbReference type="InterPro" id="IPR036726">
    <property type="entry name" value="GTP1_OBG_dom_sf"/>
</dbReference>
<protein>
    <recommendedName>
        <fullName evidence="5">GTPase Obg</fullName>
        <ecNumber evidence="5">3.6.5.-</ecNumber>
    </recommendedName>
    <alternativeName>
        <fullName evidence="5">GTP-binding protein Obg</fullName>
    </alternativeName>
</protein>
<proteinExistence type="inferred from homology"/>
<keyword evidence="4 5" id="KW-0342">GTP-binding</keyword>
<feature type="binding site" evidence="5">
    <location>
        <begin position="286"/>
        <end position="289"/>
    </location>
    <ligand>
        <name>GTP</name>
        <dbReference type="ChEBI" id="CHEBI:37565"/>
    </ligand>
</feature>
<dbReference type="EMBL" id="CP135137">
    <property type="protein sequence ID" value="WWR11566.1"/>
    <property type="molecule type" value="Genomic_DNA"/>
</dbReference>
<dbReference type="PANTHER" id="PTHR11702">
    <property type="entry name" value="DEVELOPMENTALLY REGULATED GTP-BINDING PROTEIN-RELATED"/>
    <property type="match status" value="1"/>
</dbReference>
<dbReference type="NCBIfam" id="TIGR02729">
    <property type="entry name" value="Obg_CgtA"/>
    <property type="match status" value="1"/>
</dbReference>
<comment type="subcellular location">
    <subcellularLocation>
        <location evidence="5">Cytoplasm</location>
    </subcellularLocation>
</comment>
<dbReference type="EC" id="3.6.5.-" evidence="5"/>
<keyword evidence="5" id="KW-0963">Cytoplasm</keyword>
<dbReference type="PRINTS" id="PR00326">
    <property type="entry name" value="GTP1OBG"/>
</dbReference>
<comment type="similarity">
    <text evidence="1 5">Belongs to the TRAFAC class OBG-HflX-like GTPase superfamily. OBG GTPase family.</text>
</comment>
<keyword evidence="2 5" id="KW-0547">Nucleotide-binding</keyword>
<organism evidence="8 9">
    <name type="scientific">Candidatus Legionella polyplacis</name>
    <dbReference type="NCBI Taxonomy" id="2005262"/>
    <lineage>
        <taxon>Bacteria</taxon>
        <taxon>Pseudomonadati</taxon>
        <taxon>Pseudomonadota</taxon>
        <taxon>Gammaproteobacteria</taxon>
        <taxon>Legionellales</taxon>
        <taxon>Legionellaceae</taxon>
        <taxon>Legionella</taxon>
    </lineage>
</organism>
<evidence type="ECO:0000256" key="3">
    <source>
        <dbReference type="ARBA" id="ARBA00022842"/>
    </source>
</evidence>
<dbReference type="InterPro" id="IPR014100">
    <property type="entry name" value="GTP-bd_Obg/CgtA"/>
</dbReference>
<evidence type="ECO:0000256" key="5">
    <source>
        <dbReference type="HAMAP-Rule" id="MF_01454"/>
    </source>
</evidence>
<keyword evidence="3 5" id="KW-0460">Magnesium</keyword>
<feature type="domain" description="Obg" evidence="7">
    <location>
        <begin position="1"/>
        <end position="159"/>
    </location>
</feature>
<evidence type="ECO:0000256" key="4">
    <source>
        <dbReference type="ARBA" id="ARBA00023134"/>
    </source>
</evidence>
<accession>A0ABZ2GYX3</accession>
<dbReference type="PROSITE" id="PS51883">
    <property type="entry name" value="OBG"/>
    <property type="match status" value="1"/>
</dbReference>
<dbReference type="SUPFAM" id="SSF52540">
    <property type="entry name" value="P-loop containing nucleoside triphosphate hydrolases"/>
    <property type="match status" value="1"/>
</dbReference>
<keyword evidence="9" id="KW-1185">Reference proteome</keyword>
<keyword evidence="5" id="KW-0479">Metal-binding</keyword>
<dbReference type="PANTHER" id="PTHR11702:SF31">
    <property type="entry name" value="MITOCHONDRIAL RIBOSOME-ASSOCIATED GTPASE 2"/>
    <property type="match status" value="1"/>
</dbReference>
<dbReference type="Pfam" id="PF01018">
    <property type="entry name" value="GTP1_OBG"/>
    <property type="match status" value="1"/>
</dbReference>
<dbReference type="Pfam" id="PF01926">
    <property type="entry name" value="MMR_HSR1"/>
    <property type="match status" value="1"/>
</dbReference>
<dbReference type="NCBIfam" id="NF008956">
    <property type="entry name" value="PRK12299.1"/>
    <property type="match status" value="1"/>
</dbReference>
<dbReference type="Gene3D" id="3.40.50.300">
    <property type="entry name" value="P-loop containing nucleotide triphosphate hydrolases"/>
    <property type="match status" value="1"/>
</dbReference>
<comment type="subunit">
    <text evidence="5">Monomer.</text>
</comment>
<keyword evidence="5" id="KW-0378">Hydrolase</keyword>
<reference evidence="8" key="1">
    <citation type="submission" date="2023-09" db="EMBL/GenBank/DDBJ databases">
        <title>Genomes of two closely related lineages of the louse Polyplax serrata with different host specificities.</title>
        <authorList>
            <person name="Martinu J."/>
            <person name="Tarabai H."/>
            <person name="Stefka J."/>
            <person name="Hypsa V."/>
        </authorList>
    </citation>
    <scope>NUCLEOTIDE SEQUENCE [LARGE SCALE GENOMIC DNA]</scope>
    <source>
        <strain evidence="8">98ZLc_SE</strain>
    </source>
</reference>
<evidence type="ECO:0000313" key="8">
    <source>
        <dbReference type="EMBL" id="WWR11566.1"/>
    </source>
</evidence>
<evidence type="ECO:0000313" key="9">
    <source>
        <dbReference type="Proteomes" id="UP001368618"/>
    </source>
</evidence>
<name>A0ABZ2GYX3_9GAMM</name>
<evidence type="ECO:0000259" key="6">
    <source>
        <dbReference type="PROSITE" id="PS51710"/>
    </source>
</evidence>
<feature type="binding site" evidence="5">
    <location>
        <begin position="318"/>
        <end position="320"/>
    </location>
    <ligand>
        <name>GTP</name>
        <dbReference type="ChEBI" id="CHEBI:37565"/>
    </ligand>
</feature>
<dbReference type="Proteomes" id="UP001368618">
    <property type="component" value="Chromosome"/>
</dbReference>
<sequence length="335" mass="37389">MKFVDEAFIVVESGKGGDGCLSFRREKYISHGGPDGGDGGKGGNIYLKGNKNLNNLLSFRNKKFYKAQDGCSGMSNGKTGKSGDNLIIYVPLGTMVFNKITNKLIGDIKTTDDLLLIVKGGKNGIGNMRFKTSINRYPTQKTLGKLGSKCYLRLELRILADIGLLGFPNSGKSTLINAISNAKSKTANYPFTTLYPVLGAFSVSLCKRFIIADIPGLVKESSNGYGLGFNFLKHLSRTRILFHIVDFSVFNDYGEDKIIESINIINNEVKKYSMNLYNKLCWLIFNKIDLILDKKNVRYVISNIINKIKWKNKFFLISALTREGIKEIIDELKKL</sequence>
<feature type="binding site" evidence="5">
    <location>
        <position position="173"/>
    </location>
    <ligand>
        <name>Mg(2+)</name>
        <dbReference type="ChEBI" id="CHEBI:18420"/>
    </ligand>
</feature>
<dbReference type="Gene3D" id="2.70.210.12">
    <property type="entry name" value="GTP1/OBG domain"/>
    <property type="match status" value="1"/>
</dbReference>
<feature type="binding site" evidence="5">
    <location>
        <begin position="191"/>
        <end position="195"/>
    </location>
    <ligand>
        <name>GTP</name>
        <dbReference type="ChEBI" id="CHEBI:37565"/>
    </ligand>
</feature>
<evidence type="ECO:0000256" key="1">
    <source>
        <dbReference type="ARBA" id="ARBA00007699"/>
    </source>
</evidence>
<feature type="binding site" evidence="5">
    <location>
        <position position="193"/>
    </location>
    <ligand>
        <name>Mg(2+)</name>
        <dbReference type="ChEBI" id="CHEBI:18420"/>
    </ligand>
</feature>
<dbReference type="InterPro" id="IPR045086">
    <property type="entry name" value="OBG_GTPase"/>
</dbReference>
<evidence type="ECO:0000256" key="2">
    <source>
        <dbReference type="ARBA" id="ARBA00022741"/>
    </source>
</evidence>
<dbReference type="PIRSF" id="PIRSF002401">
    <property type="entry name" value="GTP_bd_Obg/CgtA"/>
    <property type="match status" value="1"/>
</dbReference>
<comment type="cofactor">
    <cofactor evidence="5">
        <name>Mg(2+)</name>
        <dbReference type="ChEBI" id="CHEBI:18420"/>
    </cofactor>
</comment>
<evidence type="ECO:0000259" key="7">
    <source>
        <dbReference type="PROSITE" id="PS51883"/>
    </source>
</evidence>
<feature type="domain" description="OBG-type G" evidence="6">
    <location>
        <begin position="160"/>
        <end position="335"/>
    </location>
</feature>
<dbReference type="InterPro" id="IPR031167">
    <property type="entry name" value="G_OBG"/>
</dbReference>
<feature type="binding site" evidence="5">
    <location>
        <begin position="166"/>
        <end position="173"/>
    </location>
    <ligand>
        <name>GTP</name>
        <dbReference type="ChEBI" id="CHEBI:37565"/>
    </ligand>
</feature>
<dbReference type="CDD" id="cd01898">
    <property type="entry name" value="Obg"/>
    <property type="match status" value="1"/>
</dbReference>
<dbReference type="InterPro" id="IPR027417">
    <property type="entry name" value="P-loop_NTPase"/>
</dbReference>